<protein>
    <recommendedName>
        <fullName evidence="9">Immunoglobulin V-set domain-containing protein</fullName>
    </recommendedName>
</protein>
<organism evidence="7 8">
    <name type="scientific">Caerostris extrusa</name>
    <name type="common">Bark spider</name>
    <name type="synonym">Caerostris bankana</name>
    <dbReference type="NCBI Taxonomy" id="172846"/>
    <lineage>
        <taxon>Eukaryota</taxon>
        <taxon>Metazoa</taxon>
        <taxon>Ecdysozoa</taxon>
        <taxon>Arthropoda</taxon>
        <taxon>Chelicerata</taxon>
        <taxon>Arachnida</taxon>
        <taxon>Araneae</taxon>
        <taxon>Araneomorphae</taxon>
        <taxon>Entelegynae</taxon>
        <taxon>Araneoidea</taxon>
        <taxon>Araneidae</taxon>
        <taxon>Caerostris</taxon>
    </lineage>
</organism>
<keyword evidence="3" id="KW-0732">Signal</keyword>
<dbReference type="EMBL" id="BPLR01008218">
    <property type="protein sequence ID" value="GIY22919.1"/>
    <property type="molecule type" value="Genomic_DNA"/>
</dbReference>
<dbReference type="PANTHER" id="PTHR32178:SF6">
    <property type="entry name" value="IG-LIKE DOMAIN-CONTAINING PROTEIN"/>
    <property type="match status" value="1"/>
</dbReference>
<proteinExistence type="predicted"/>
<evidence type="ECO:0000256" key="1">
    <source>
        <dbReference type="ARBA" id="ARBA00004479"/>
    </source>
</evidence>
<dbReference type="GO" id="GO:0016020">
    <property type="term" value="C:membrane"/>
    <property type="evidence" value="ECO:0007669"/>
    <property type="project" value="UniProtKB-SubCell"/>
</dbReference>
<evidence type="ECO:0000256" key="6">
    <source>
        <dbReference type="ARBA" id="ARBA00023180"/>
    </source>
</evidence>
<evidence type="ECO:0008006" key="9">
    <source>
        <dbReference type="Google" id="ProtNLM"/>
    </source>
</evidence>
<evidence type="ECO:0000256" key="2">
    <source>
        <dbReference type="ARBA" id="ARBA00022692"/>
    </source>
</evidence>
<evidence type="ECO:0000256" key="4">
    <source>
        <dbReference type="ARBA" id="ARBA00022989"/>
    </source>
</evidence>
<comment type="subcellular location">
    <subcellularLocation>
        <location evidence="1">Membrane</location>
        <topology evidence="1">Single-pass type I membrane protein</topology>
    </subcellularLocation>
</comment>
<keyword evidence="6" id="KW-0325">Glycoprotein</keyword>
<gene>
    <name evidence="7" type="primary">AVEN_117489_1</name>
    <name evidence="7" type="ORF">CEXT_728133</name>
</gene>
<keyword evidence="2" id="KW-0812">Transmembrane</keyword>
<keyword evidence="5" id="KW-0472">Membrane</keyword>
<keyword evidence="4" id="KW-1133">Transmembrane helix</keyword>
<evidence type="ECO:0000313" key="8">
    <source>
        <dbReference type="Proteomes" id="UP001054945"/>
    </source>
</evidence>
<evidence type="ECO:0000256" key="3">
    <source>
        <dbReference type="ARBA" id="ARBA00022729"/>
    </source>
</evidence>
<keyword evidence="8" id="KW-1185">Reference proteome</keyword>
<comment type="caution">
    <text evidence="7">The sequence shown here is derived from an EMBL/GenBank/DDBJ whole genome shotgun (WGS) entry which is preliminary data.</text>
</comment>
<reference evidence="7 8" key="1">
    <citation type="submission" date="2021-06" db="EMBL/GenBank/DDBJ databases">
        <title>Caerostris extrusa draft genome.</title>
        <authorList>
            <person name="Kono N."/>
            <person name="Arakawa K."/>
        </authorList>
    </citation>
    <scope>NUCLEOTIDE SEQUENCE [LARGE SCALE GENOMIC DNA]</scope>
</reference>
<dbReference type="Proteomes" id="UP001054945">
    <property type="component" value="Unassembled WGS sequence"/>
</dbReference>
<dbReference type="InterPro" id="IPR039311">
    <property type="entry name" value="FAM187A/B"/>
</dbReference>
<evidence type="ECO:0000256" key="5">
    <source>
        <dbReference type="ARBA" id="ARBA00023136"/>
    </source>
</evidence>
<accession>A0AAV4RP91</accession>
<sequence>MNLVSPAKPVDTQILKEYRNGLPADRVSYPRPFESCRKSKSTKSEFMIGFCKFPCRPDASIAVITDKTGAVVDTVDNSQGVYSMHQPLPKLLRWQNERRNRDTQGKFLRWRNNSYVINPSKVHVKTKGRVKIDIGNNLHIRKLQNTDAAIYSCWDDKILVGTVRLEVLRHRWEGATARTCFTWDYF</sequence>
<dbReference type="PANTHER" id="PTHR32178">
    <property type="entry name" value="FAM187"/>
    <property type="match status" value="1"/>
</dbReference>
<name>A0AAV4RP91_CAEEX</name>
<dbReference type="AlphaFoldDB" id="A0AAV4RP91"/>
<evidence type="ECO:0000313" key="7">
    <source>
        <dbReference type="EMBL" id="GIY22919.1"/>
    </source>
</evidence>